<dbReference type="InterPro" id="IPR022078">
    <property type="entry name" value="CD99L2"/>
</dbReference>
<keyword evidence="4" id="KW-0732">Signal</keyword>
<feature type="compositionally biased region" description="Gly residues" evidence="7">
    <location>
        <begin position="216"/>
        <end position="232"/>
    </location>
</feature>
<dbReference type="Proteomes" id="UP000504640">
    <property type="component" value="Unplaced"/>
</dbReference>
<dbReference type="AlphaFoldDB" id="A0A6J3H1E1"/>
<feature type="transmembrane region" description="Helical" evidence="8">
    <location>
        <begin position="243"/>
        <end position="265"/>
    </location>
</feature>
<comment type="subcellular location">
    <subcellularLocation>
        <location evidence="1">Membrane</location>
        <topology evidence="1">Single-pass type I membrane protein</topology>
    </subcellularLocation>
</comment>
<evidence type="ECO:0000256" key="3">
    <source>
        <dbReference type="ARBA" id="ARBA00022692"/>
    </source>
</evidence>
<keyword evidence="5 8" id="KW-1133">Transmembrane helix</keyword>
<dbReference type="RefSeq" id="XP_032123694.1">
    <property type="nucleotide sequence ID" value="XM_032267803.1"/>
</dbReference>
<evidence type="ECO:0000256" key="1">
    <source>
        <dbReference type="ARBA" id="ARBA00004479"/>
    </source>
</evidence>
<evidence type="ECO:0000256" key="8">
    <source>
        <dbReference type="SAM" id="Phobius"/>
    </source>
</evidence>
<feature type="transmembrane region" description="Helical" evidence="8">
    <location>
        <begin position="122"/>
        <end position="139"/>
    </location>
</feature>
<protein>
    <submittedName>
        <fullName evidence="10">CD99 antigen</fullName>
    </submittedName>
</protein>
<reference evidence="10" key="1">
    <citation type="submission" date="2025-08" db="UniProtKB">
        <authorList>
            <consortium name="RefSeq"/>
        </authorList>
    </citation>
    <scope>IDENTIFICATION</scope>
    <source>
        <tissue evidence="10">Blood</tissue>
    </source>
</reference>
<evidence type="ECO:0000313" key="9">
    <source>
        <dbReference type="Proteomes" id="UP000504640"/>
    </source>
</evidence>
<dbReference type="GO" id="GO:0005886">
    <property type="term" value="C:plasma membrane"/>
    <property type="evidence" value="ECO:0007669"/>
    <property type="project" value="TreeGrafter"/>
</dbReference>
<comment type="similarity">
    <text evidence="2">Belongs to the CD99 family.</text>
</comment>
<evidence type="ECO:0000313" key="10">
    <source>
        <dbReference type="RefSeq" id="XP_032123694.1"/>
    </source>
</evidence>
<evidence type="ECO:0000256" key="5">
    <source>
        <dbReference type="ARBA" id="ARBA00022989"/>
    </source>
</evidence>
<feature type="region of interest" description="Disordered" evidence="7">
    <location>
        <begin position="61"/>
        <end position="110"/>
    </location>
</feature>
<dbReference type="CTD" id="4267"/>
<sequence length="280" mass="28445">MAGDSDLWPSLKGSQIAGSAGTGWTVRGEASAAVLSKYQRLEAVPARAFLLERAEAGVGRGRAGAARTEPAGRLPSPAHFVSFRAPPHTARGCQSRCRRRRPRAALGSVPARTGRTMARGSALALLLLLGLLGALVAAPDNDFDLSDALGDNEDKKPTATPKKPSAGDDFDLTDALGGGGHNDPAPPNPPKPKPNPHPNQPSSTGGFSDADLADGVPGGEGTAGGHGGGSQGKEGEQADAPGVIPGIVGAIVVAVAGAISSFIAYQKKKLCFKENDELKT</sequence>
<dbReference type="PANTHER" id="PTHR15076">
    <property type="entry name" value="CD99/MIC2 PROTEIN RELATED"/>
    <property type="match status" value="1"/>
</dbReference>
<feature type="compositionally biased region" description="Pro residues" evidence="7">
    <location>
        <begin position="184"/>
        <end position="199"/>
    </location>
</feature>
<proteinExistence type="inferred from homology"/>
<keyword evidence="3 8" id="KW-0812">Transmembrane</keyword>
<evidence type="ECO:0000256" key="4">
    <source>
        <dbReference type="ARBA" id="ARBA00022729"/>
    </source>
</evidence>
<evidence type="ECO:0000256" key="7">
    <source>
        <dbReference type="SAM" id="MobiDB-lite"/>
    </source>
</evidence>
<dbReference type="GO" id="GO:0034109">
    <property type="term" value="P:homotypic cell-cell adhesion"/>
    <property type="evidence" value="ECO:0007669"/>
    <property type="project" value="TreeGrafter"/>
</dbReference>
<name>A0A6J3H1E1_SAPAP</name>
<dbReference type="Pfam" id="PF12301">
    <property type="entry name" value="CD99L2"/>
    <property type="match status" value="1"/>
</dbReference>
<keyword evidence="9" id="KW-1185">Reference proteome</keyword>
<gene>
    <name evidence="10" type="primary">CD99</name>
</gene>
<evidence type="ECO:0000256" key="2">
    <source>
        <dbReference type="ARBA" id="ARBA00008763"/>
    </source>
</evidence>
<accession>A0A6J3H1E1</accession>
<dbReference type="GO" id="GO:0072683">
    <property type="term" value="P:T cell extravasation"/>
    <property type="evidence" value="ECO:0007669"/>
    <property type="project" value="TreeGrafter"/>
</dbReference>
<dbReference type="GO" id="GO:2000391">
    <property type="term" value="P:positive regulation of neutrophil extravasation"/>
    <property type="evidence" value="ECO:0007669"/>
    <property type="project" value="TreeGrafter"/>
</dbReference>
<feature type="compositionally biased region" description="Low complexity" evidence="7">
    <location>
        <begin position="63"/>
        <end position="73"/>
    </location>
</feature>
<dbReference type="GeneID" id="116542716"/>
<keyword evidence="6 8" id="KW-0472">Membrane</keyword>
<evidence type="ECO:0000256" key="6">
    <source>
        <dbReference type="ARBA" id="ARBA00023136"/>
    </source>
</evidence>
<organism evidence="9 10">
    <name type="scientific">Sapajus apella</name>
    <name type="common">Brown-capped capuchin</name>
    <name type="synonym">Cebus apella</name>
    <dbReference type="NCBI Taxonomy" id="9515"/>
    <lineage>
        <taxon>Eukaryota</taxon>
        <taxon>Metazoa</taxon>
        <taxon>Chordata</taxon>
        <taxon>Craniata</taxon>
        <taxon>Vertebrata</taxon>
        <taxon>Euteleostomi</taxon>
        <taxon>Mammalia</taxon>
        <taxon>Eutheria</taxon>
        <taxon>Euarchontoglires</taxon>
        <taxon>Primates</taxon>
        <taxon>Haplorrhini</taxon>
        <taxon>Platyrrhini</taxon>
        <taxon>Cebidae</taxon>
        <taxon>Cebinae</taxon>
        <taxon>Sapajus</taxon>
    </lineage>
</organism>
<feature type="region of interest" description="Disordered" evidence="7">
    <location>
        <begin position="148"/>
        <end position="241"/>
    </location>
</feature>
<dbReference type="PANTHER" id="PTHR15076:SF15">
    <property type="entry name" value="CD99 ANTIGEN"/>
    <property type="match status" value="1"/>
</dbReference>